<gene>
    <name evidence="3" type="ORF">PCA20602_04946</name>
</gene>
<dbReference type="PROSITE" id="PS50405">
    <property type="entry name" value="GST_CTER"/>
    <property type="match status" value="1"/>
</dbReference>
<dbReference type="InterPro" id="IPR036282">
    <property type="entry name" value="Glutathione-S-Trfase_C_sf"/>
</dbReference>
<dbReference type="Proteomes" id="UP000366065">
    <property type="component" value="Unassembled WGS sequence"/>
</dbReference>
<feature type="domain" description="GST C-terminal" evidence="2">
    <location>
        <begin position="87"/>
        <end position="216"/>
    </location>
</feature>
<proteinExistence type="predicted"/>
<reference evidence="3 4" key="1">
    <citation type="submission" date="2019-08" db="EMBL/GenBank/DDBJ databases">
        <authorList>
            <person name="Peeters C."/>
        </authorList>
    </citation>
    <scope>NUCLEOTIDE SEQUENCE [LARGE SCALE GENOMIC DNA]</scope>
    <source>
        <strain evidence="3 4">LMG 20602</strain>
    </source>
</reference>
<dbReference type="InterPro" id="IPR004046">
    <property type="entry name" value="GST_C"/>
</dbReference>
<dbReference type="PANTHER" id="PTHR44051:SF8">
    <property type="entry name" value="GLUTATHIONE S-TRANSFERASE GSTA"/>
    <property type="match status" value="1"/>
</dbReference>
<keyword evidence="4" id="KW-1185">Reference proteome</keyword>
<evidence type="ECO:0000313" key="3">
    <source>
        <dbReference type="EMBL" id="VVE54520.1"/>
    </source>
</evidence>
<dbReference type="Gene3D" id="3.40.30.10">
    <property type="entry name" value="Glutaredoxin"/>
    <property type="match status" value="1"/>
</dbReference>
<comment type="caution">
    <text evidence="3">The sequence shown here is derived from an EMBL/GenBank/DDBJ whole genome shotgun (WGS) entry which is preliminary data.</text>
</comment>
<dbReference type="Gene3D" id="1.20.1050.10">
    <property type="match status" value="1"/>
</dbReference>
<dbReference type="SFLD" id="SFLDG01150">
    <property type="entry name" value="Main.1:_Beta-like"/>
    <property type="match status" value="1"/>
</dbReference>
<evidence type="ECO:0000313" key="4">
    <source>
        <dbReference type="Proteomes" id="UP000366065"/>
    </source>
</evidence>
<evidence type="ECO:0000259" key="1">
    <source>
        <dbReference type="PROSITE" id="PS50404"/>
    </source>
</evidence>
<dbReference type="InterPro" id="IPR036249">
    <property type="entry name" value="Thioredoxin-like_sf"/>
</dbReference>
<dbReference type="EMBL" id="CABPRV010000017">
    <property type="protein sequence ID" value="VVE54520.1"/>
    <property type="molecule type" value="Genomic_DNA"/>
</dbReference>
<sequence>MKLYYVPGACSLSPHIVLNELGDDFSLVKVDYKTHTTQDGGDFFARNPFGYVPLLELEDGTRLREGPAIVQYLADRKPALGLAPANGSLARYRLQEWLNFLSTEIHKGFIPLLYAVLAGKYATESAKPKLAHRFAWIDEQLAERAYLMGDTYTVADAYLFALTQWGQASWLDSVYKADIHFDDLTHLQRWYARVRERPAVRKALADEGLKVTTRAA</sequence>
<dbReference type="SUPFAM" id="SSF47616">
    <property type="entry name" value="GST C-terminal domain-like"/>
    <property type="match status" value="1"/>
</dbReference>
<dbReference type="SFLD" id="SFLDS00019">
    <property type="entry name" value="Glutathione_Transferase_(cytos"/>
    <property type="match status" value="1"/>
</dbReference>
<dbReference type="SUPFAM" id="SSF52833">
    <property type="entry name" value="Thioredoxin-like"/>
    <property type="match status" value="1"/>
</dbReference>
<dbReference type="PROSITE" id="PS50404">
    <property type="entry name" value="GST_NTER"/>
    <property type="match status" value="1"/>
</dbReference>
<dbReference type="CDD" id="cd03057">
    <property type="entry name" value="GST_N_Beta"/>
    <property type="match status" value="1"/>
</dbReference>
<evidence type="ECO:0000259" key="2">
    <source>
        <dbReference type="PROSITE" id="PS50405"/>
    </source>
</evidence>
<dbReference type="RefSeq" id="WP_150723432.1">
    <property type="nucleotide sequence ID" value="NZ_CABPRV010000017.1"/>
</dbReference>
<dbReference type="Pfam" id="PF00043">
    <property type="entry name" value="GST_C"/>
    <property type="match status" value="1"/>
</dbReference>
<dbReference type="PANTHER" id="PTHR44051">
    <property type="entry name" value="GLUTATHIONE S-TRANSFERASE-RELATED"/>
    <property type="match status" value="1"/>
</dbReference>
<accession>A0ABY6WDI9</accession>
<dbReference type="NCBIfam" id="NF007831">
    <property type="entry name" value="PRK10542.1"/>
    <property type="match status" value="1"/>
</dbReference>
<dbReference type="InterPro" id="IPR010987">
    <property type="entry name" value="Glutathione-S-Trfase_C-like"/>
</dbReference>
<name>A0ABY6WDI9_9BURK</name>
<dbReference type="SFLD" id="SFLDG00358">
    <property type="entry name" value="Main_(cytGST)"/>
    <property type="match status" value="1"/>
</dbReference>
<organism evidence="3 4">
    <name type="scientific">Pandoraea capi</name>
    <dbReference type="NCBI Taxonomy" id="2508286"/>
    <lineage>
        <taxon>Bacteria</taxon>
        <taxon>Pseudomonadati</taxon>
        <taxon>Pseudomonadota</taxon>
        <taxon>Betaproteobacteria</taxon>
        <taxon>Burkholderiales</taxon>
        <taxon>Burkholderiaceae</taxon>
        <taxon>Pandoraea</taxon>
    </lineage>
</organism>
<dbReference type="CDD" id="cd03188">
    <property type="entry name" value="GST_C_Beta"/>
    <property type="match status" value="1"/>
</dbReference>
<protein>
    <submittedName>
        <fullName evidence="3">Glutathione S-transferase</fullName>
    </submittedName>
</protein>
<dbReference type="Pfam" id="PF13409">
    <property type="entry name" value="GST_N_2"/>
    <property type="match status" value="1"/>
</dbReference>
<feature type="domain" description="GST N-terminal" evidence="1">
    <location>
        <begin position="1"/>
        <end position="81"/>
    </location>
</feature>
<dbReference type="InterPro" id="IPR004045">
    <property type="entry name" value="Glutathione_S-Trfase_N"/>
</dbReference>
<dbReference type="InterPro" id="IPR040079">
    <property type="entry name" value="Glutathione_S-Trfase"/>
</dbReference>